<dbReference type="EMBL" id="VSRR010000349">
    <property type="protein sequence ID" value="MPC14399.1"/>
    <property type="molecule type" value="Genomic_DNA"/>
</dbReference>
<proteinExistence type="predicted"/>
<comment type="caution">
    <text evidence="2">The sequence shown here is derived from an EMBL/GenBank/DDBJ whole genome shotgun (WGS) entry which is preliminary data.</text>
</comment>
<keyword evidence="3" id="KW-1185">Reference proteome</keyword>
<evidence type="ECO:0000256" key="1">
    <source>
        <dbReference type="SAM" id="MobiDB-lite"/>
    </source>
</evidence>
<protein>
    <submittedName>
        <fullName evidence="2">Uncharacterized protein</fullName>
    </submittedName>
</protein>
<feature type="region of interest" description="Disordered" evidence="1">
    <location>
        <begin position="12"/>
        <end position="67"/>
    </location>
</feature>
<accession>A0A5B7CYF5</accession>
<dbReference type="AlphaFoldDB" id="A0A5B7CYF5"/>
<dbReference type="Proteomes" id="UP000324222">
    <property type="component" value="Unassembled WGS sequence"/>
</dbReference>
<evidence type="ECO:0000313" key="2">
    <source>
        <dbReference type="EMBL" id="MPC14399.1"/>
    </source>
</evidence>
<feature type="compositionally biased region" description="Polar residues" evidence="1">
    <location>
        <begin position="25"/>
        <end position="34"/>
    </location>
</feature>
<gene>
    <name evidence="2" type="ORF">E2C01_007164</name>
</gene>
<reference evidence="2" key="1">
    <citation type="submission" date="2019-05" db="EMBL/GenBank/DDBJ databases">
        <title>Another draft genome of Portunus trituberculatus and its Hox gene families provides insights of decapod evolution.</title>
        <authorList>
            <person name="Jeong J.-H."/>
            <person name="Song I."/>
            <person name="Kim S."/>
            <person name="Choi T."/>
            <person name="Kim D."/>
            <person name="Ryu S."/>
            <person name="Kim W."/>
        </authorList>
    </citation>
    <scope>NUCLEOTIDE SEQUENCE [LARGE SCALE GENOMIC DNA]</scope>
    <source>
        <tissue evidence="2">Muscle</tissue>
    </source>
</reference>
<name>A0A5B7CYF5_PORTR</name>
<organism evidence="2 3">
    <name type="scientific">Portunus trituberculatus</name>
    <name type="common">Swimming crab</name>
    <name type="synonym">Neptunus trituberculatus</name>
    <dbReference type="NCBI Taxonomy" id="210409"/>
    <lineage>
        <taxon>Eukaryota</taxon>
        <taxon>Metazoa</taxon>
        <taxon>Ecdysozoa</taxon>
        <taxon>Arthropoda</taxon>
        <taxon>Crustacea</taxon>
        <taxon>Multicrustacea</taxon>
        <taxon>Malacostraca</taxon>
        <taxon>Eumalacostraca</taxon>
        <taxon>Eucarida</taxon>
        <taxon>Decapoda</taxon>
        <taxon>Pleocyemata</taxon>
        <taxon>Brachyura</taxon>
        <taxon>Eubrachyura</taxon>
        <taxon>Portunoidea</taxon>
        <taxon>Portunidae</taxon>
        <taxon>Portuninae</taxon>
        <taxon>Portunus</taxon>
    </lineage>
</organism>
<feature type="compositionally biased region" description="Polar residues" evidence="1">
    <location>
        <begin position="50"/>
        <end position="59"/>
    </location>
</feature>
<sequence length="67" mass="7494">MEALTFTERKLRQYYSSCPPRKQPSKQASKQSNKQGRKGSEQASKRPVTYTPSSKSCTAGNCHDSEP</sequence>
<evidence type="ECO:0000313" key="3">
    <source>
        <dbReference type="Proteomes" id="UP000324222"/>
    </source>
</evidence>